<keyword evidence="3" id="KW-1185">Reference proteome</keyword>
<comment type="caution">
    <text evidence="2">The sequence shown here is derived from an EMBL/GenBank/DDBJ whole genome shotgun (WGS) entry which is preliminary data.</text>
</comment>
<dbReference type="PANTHER" id="PTHR43581:SF2">
    <property type="entry name" value="EXCINUCLEASE ATPASE SUBUNIT"/>
    <property type="match status" value="1"/>
</dbReference>
<dbReference type="AlphaFoldDB" id="U2QBU9"/>
<sequence length="425" mass="48697">MPSNIDLKVNGFRAINSADIHLNGITVLAGINGSGKSTLSKILYHVFELTNHLEDTVRNGFQQSLLSVIEIYQQLKNTYPQLESVHAFVGSLYAADNLEGTKRILDKAFAFLQQSQQEAKDIDKTKRLVQIIRYNLKLSESKDVDAQAVLKEIKRLRDELQFNIAYRPVQELDKELSARFKVDSLLDQISISEYGVLFFGRQVDSVPILHYIKNATYIESPLEIDFSVSSYGEDAYDSDLLFTRLKAEDVKDFNKDIYHYISKEIIKGEAYNSEDIDELFFARDDGQNFPLQQCATGIKSFAILQLLLRNGYVNDRSLIILDEPEAHLHPQWIIEYAKVIVEMNEQIGSKFFITTHSTDLVSALRYISEKEGNQKNLCFYNAKPAEKDPYKYDYENLGLNIEPIFESFNKSFELLEKYGAETPVL</sequence>
<dbReference type="PATRIC" id="fig|1115809.3.peg.1853"/>
<dbReference type="PANTHER" id="PTHR43581">
    <property type="entry name" value="ATP/GTP PHOSPHATASE"/>
    <property type="match status" value="1"/>
</dbReference>
<dbReference type="SUPFAM" id="SSF52540">
    <property type="entry name" value="P-loop containing nucleoside triphosphate hydrolases"/>
    <property type="match status" value="1"/>
</dbReference>
<dbReference type="RefSeq" id="WP_021590239.1">
    <property type="nucleotide sequence ID" value="NZ_AWEY01000033.1"/>
</dbReference>
<protein>
    <submittedName>
        <fullName evidence="2">AAA domain protein</fullName>
    </submittedName>
</protein>
<dbReference type="Pfam" id="PF13304">
    <property type="entry name" value="AAA_21"/>
    <property type="match status" value="1"/>
</dbReference>
<proteinExistence type="predicted"/>
<reference evidence="2 3" key="1">
    <citation type="submission" date="2013-08" db="EMBL/GenBank/DDBJ databases">
        <authorList>
            <person name="Durkin A.S."/>
            <person name="Haft D.R."/>
            <person name="McCorrison J."/>
            <person name="Torralba M."/>
            <person name="Gillis M."/>
            <person name="Haft D.H."/>
            <person name="Methe B."/>
            <person name="Sutton G."/>
            <person name="Nelson K.E."/>
        </authorList>
    </citation>
    <scope>NUCLEOTIDE SEQUENCE [LARGE SCALE GENOMIC DNA]</scope>
    <source>
        <strain evidence="2 3">F0067</strain>
    </source>
</reference>
<gene>
    <name evidence="2" type="ORF">HMPREF9135_1509</name>
</gene>
<accession>U2QBU9</accession>
<evidence type="ECO:0000259" key="1">
    <source>
        <dbReference type="Pfam" id="PF13304"/>
    </source>
</evidence>
<name>U2QBU9_9BACT</name>
<dbReference type="InterPro" id="IPR051396">
    <property type="entry name" value="Bact_Antivir_Def_Nuclease"/>
</dbReference>
<dbReference type="Proteomes" id="UP000016648">
    <property type="component" value="Unassembled WGS sequence"/>
</dbReference>
<dbReference type="GO" id="GO:0016887">
    <property type="term" value="F:ATP hydrolysis activity"/>
    <property type="evidence" value="ECO:0007669"/>
    <property type="project" value="InterPro"/>
</dbReference>
<dbReference type="InterPro" id="IPR027417">
    <property type="entry name" value="P-loop_NTPase"/>
</dbReference>
<evidence type="ECO:0000313" key="3">
    <source>
        <dbReference type="Proteomes" id="UP000016648"/>
    </source>
</evidence>
<dbReference type="GO" id="GO:0005524">
    <property type="term" value="F:ATP binding"/>
    <property type="evidence" value="ECO:0007669"/>
    <property type="project" value="InterPro"/>
</dbReference>
<dbReference type="EMBL" id="AWEY01000033">
    <property type="protein sequence ID" value="ERK38793.1"/>
    <property type="molecule type" value="Genomic_DNA"/>
</dbReference>
<feature type="domain" description="ATPase AAA-type core" evidence="1">
    <location>
        <begin position="25"/>
        <end position="361"/>
    </location>
</feature>
<evidence type="ECO:0000313" key="2">
    <source>
        <dbReference type="EMBL" id="ERK38793.1"/>
    </source>
</evidence>
<organism evidence="2 3">
    <name type="scientific">Segatella baroniae F0067</name>
    <dbReference type="NCBI Taxonomy" id="1115809"/>
    <lineage>
        <taxon>Bacteria</taxon>
        <taxon>Pseudomonadati</taxon>
        <taxon>Bacteroidota</taxon>
        <taxon>Bacteroidia</taxon>
        <taxon>Bacteroidales</taxon>
        <taxon>Prevotellaceae</taxon>
        <taxon>Segatella</taxon>
    </lineage>
</organism>
<dbReference type="InterPro" id="IPR003959">
    <property type="entry name" value="ATPase_AAA_core"/>
</dbReference>
<dbReference type="Gene3D" id="3.40.50.300">
    <property type="entry name" value="P-loop containing nucleotide triphosphate hydrolases"/>
    <property type="match status" value="2"/>
</dbReference>